<dbReference type="AlphaFoldDB" id="A0A0T8V5J7"/>
<evidence type="ECO:0000313" key="1">
    <source>
        <dbReference type="EMBL" id="VMC97733.1"/>
    </source>
</evidence>
<evidence type="ECO:0000313" key="2">
    <source>
        <dbReference type="EMBL" id="VTE42306.1"/>
    </source>
</evidence>
<sequence>MPNFAEGTIKLRGHAENIKSALKYMFEAAGDVTIEEDTDGELIIFTSSNSYFYINGTKRAFIDGESFEIHLDDDFLIIELNNFTQAWRAIPDNYIEISEKFNVDIKIFTFEQGLEFTQEIEISKGKILKDIVLKYGDYRWEVAFSNLGG</sequence>
<dbReference type="Proteomes" id="UP000310997">
    <property type="component" value="Unassembled WGS sequence"/>
</dbReference>
<evidence type="ECO:0000313" key="4">
    <source>
        <dbReference type="Proteomes" id="UP000311381"/>
    </source>
</evidence>
<organism evidence="1 4">
    <name type="scientific">Streptococcus pneumoniae</name>
    <dbReference type="NCBI Taxonomy" id="1313"/>
    <lineage>
        <taxon>Bacteria</taxon>
        <taxon>Bacillati</taxon>
        <taxon>Bacillota</taxon>
        <taxon>Bacilli</taxon>
        <taxon>Lactobacillales</taxon>
        <taxon>Streptococcaceae</taxon>
        <taxon>Streptococcus</taxon>
    </lineage>
</organism>
<dbReference type="EMBL" id="CABDLL010000020">
    <property type="protein sequence ID" value="VTE42306.1"/>
    <property type="molecule type" value="Genomic_DNA"/>
</dbReference>
<proteinExistence type="predicted"/>
<dbReference type="EMBL" id="CAAQRO010000011">
    <property type="protein sequence ID" value="VMC97733.1"/>
    <property type="molecule type" value="Genomic_DNA"/>
</dbReference>
<dbReference type="Proteomes" id="UP000311381">
    <property type="component" value="Unassembled WGS sequence"/>
</dbReference>
<gene>
    <name evidence="1" type="ORF">SAMEA2627268_01535</name>
    <name evidence="2" type="ORF">SAMEA4038883_02210</name>
</gene>
<accession>A0A0T8V5J7</accession>
<name>A0A0T8V5J7_STREE</name>
<reference evidence="3 4" key="1">
    <citation type="submission" date="2019-04" db="EMBL/GenBank/DDBJ databases">
        <authorList>
            <consortium name="Pathogen Informatics"/>
        </authorList>
    </citation>
    <scope>NUCLEOTIDE SEQUENCE [LARGE SCALE GENOMIC DNA]</scope>
    <source>
        <strain evidence="1 4">GPSC47</strain>
        <strain evidence="2 3">GPSC559</strain>
    </source>
</reference>
<evidence type="ECO:0000313" key="3">
    <source>
        <dbReference type="Proteomes" id="UP000310997"/>
    </source>
</evidence>
<dbReference type="RefSeq" id="WP_001132423.1">
    <property type="nucleotide sequence ID" value="NZ_AP026921.1"/>
</dbReference>
<protein>
    <submittedName>
        <fullName evidence="1">Uncharacterized protein</fullName>
    </submittedName>
</protein>